<feature type="repeat" description="ANK" evidence="4">
    <location>
        <begin position="1079"/>
        <end position="1111"/>
    </location>
</feature>
<dbReference type="Proteomes" id="UP000566819">
    <property type="component" value="Unassembled WGS sequence"/>
</dbReference>
<dbReference type="InterPro" id="IPR013094">
    <property type="entry name" value="AB_hydrolase_3"/>
</dbReference>
<feature type="repeat" description="ANK" evidence="4">
    <location>
        <begin position="1374"/>
        <end position="1402"/>
    </location>
</feature>
<accession>A0A8H4RWD6</accession>
<evidence type="ECO:0000256" key="4">
    <source>
        <dbReference type="PROSITE-ProRule" id="PRU00023"/>
    </source>
</evidence>
<dbReference type="InterPro" id="IPR036770">
    <property type="entry name" value="Ankyrin_rpt-contain_sf"/>
</dbReference>
<dbReference type="EMBL" id="JAAMPI010000055">
    <property type="protein sequence ID" value="KAF4636663.1"/>
    <property type="molecule type" value="Genomic_DNA"/>
</dbReference>
<feature type="repeat" description="ANK" evidence="4">
    <location>
        <begin position="1046"/>
        <end position="1078"/>
    </location>
</feature>
<dbReference type="SUPFAM" id="SSF53474">
    <property type="entry name" value="alpha/beta-Hydrolases"/>
    <property type="match status" value="1"/>
</dbReference>
<evidence type="ECO:0000259" key="6">
    <source>
        <dbReference type="Pfam" id="PF07859"/>
    </source>
</evidence>
<proteinExistence type="inferred from homology"/>
<dbReference type="Gene3D" id="1.25.40.10">
    <property type="entry name" value="Tetratricopeptide repeat domain"/>
    <property type="match status" value="1"/>
</dbReference>
<dbReference type="PANTHER" id="PTHR24166">
    <property type="entry name" value="ROLLING PEBBLES, ISOFORM B"/>
    <property type="match status" value="1"/>
</dbReference>
<name>A0A8H4RWD6_9HELO</name>
<dbReference type="GO" id="GO:0016787">
    <property type="term" value="F:hydrolase activity"/>
    <property type="evidence" value="ECO:0007669"/>
    <property type="project" value="InterPro"/>
</dbReference>
<gene>
    <name evidence="8" type="ORF">G7Y89_g1430</name>
</gene>
<dbReference type="PROSITE" id="PS50297">
    <property type="entry name" value="ANK_REP_REGION"/>
    <property type="match status" value="12"/>
</dbReference>
<evidence type="ECO:0000256" key="3">
    <source>
        <dbReference type="ARBA" id="ARBA00038259"/>
    </source>
</evidence>
<feature type="repeat" description="ANK" evidence="4">
    <location>
        <begin position="1277"/>
        <end position="1309"/>
    </location>
</feature>
<protein>
    <recommendedName>
        <fullName evidence="10">Alpha/beta hydrolase fold-3 domain-containing protein</fullName>
    </recommendedName>
</protein>
<dbReference type="Pfam" id="PF13637">
    <property type="entry name" value="Ank_4"/>
    <property type="match status" value="1"/>
</dbReference>
<feature type="repeat" description="ANK" evidence="4">
    <location>
        <begin position="1013"/>
        <end position="1045"/>
    </location>
</feature>
<dbReference type="OrthoDB" id="3045089at2759"/>
<dbReference type="PROSITE" id="PS50088">
    <property type="entry name" value="ANK_REPEAT"/>
    <property type="match status" value="12"/>
</dbReference>
<feature type="domain" description="Alpha/beta hydrolase fold-3" evidence="6">
    <location>
        <begin position="105"/>
        <end position="297"/>
    </location>
</feature>
<feature type="domain" description="Ubiquitin-like" evidence="7">
    <location>
        <begin position="563"/>
        <end position="645"/>
    </location>
</feature>
<dbReference type="SUPFAM" id="SSF48403">
    <property type="entry name" value="Ankyrin repeat"/>
    <property type="match status" value="2"/>
</dbReference>
<evidence type="ECO:0000256" key="2">
    <source>
        <dbReference type="ARBA" id="ARBA00023043"/>
    </source>
</evidence>
<feature type="repeat" description="ANK" evidence="4">
    <location>
        <begin position="1407"/>
        <end position="1442"/>
    </location>
</feature>
<organism evidence="8 9">
    <name type="scientific">Cudoniella acicularis</name>
    <dbReference type="NCBI Taxonomy" id="354080"/>
    <lineage>
        <taxon>Eukaryota</taxon>
        <taxon>Fungi</taxon>
        <taxon>Dikarya</taxon>
        <taxon>Ascomycota</taxon>
        <taxon>Pezizomycotina</taxon>
        <taxon>Leotiomycetes</taxon>
        <taxon>Helotiales</taxon>
        <taxon>Tricladiaceae</taxon>
        <taxon>Cudoniella</taxon>
    </lineage>
</organism>
<feature type="repeat" description="ANK" evidence="4">
    <location>
        <begin position="1244"/>
        <end position="1276"/>
    </location>
</feature>
<dbReference type="Gene3D" id="1.25.40.20">
    <property type="entry name" value="Ankyrin repeat-containing domain"/>
    <property type="match status" value="3"/>
</dbReference>
<evidence type="ECO:0000313" key="8">
    <source>
        <dbReference type="EMBL" id="KAF4636663.1"/>
    </source>
</evidence>
<dbReference type="InterPro" id="IPR011990">
    <property type="entry name" value="TPR-like_helical_dom_sf"/>
</dbReference>
<dbReference type="PANTHER" id="PTHR24166:SF48">
    <property type="entry name" value="PROTEIN VAPYRIN"/>
    <property type="match status" value="1"/>
</dbReference>
<dbReference type="InterPro" id="IPR050889">
    <property type="entry name" value="Dendritic_Spine_Reg/Scaffold"/>
</dbReference>
<dbReference type="Gene3D" id="3.40.50.1820">
    <property type="entry name" value="alpha/beta hydrolase"/>
    <property type="match status" value="1"/>
</dbReference>
<feature type="repeat" description="ANK" evidence="4">
    <location>
        <begin position="1211"/>
        <end position="1243"/>
    </location>
</feature>
<dbReference type="SMART" id="SM00248">
    <property type="entry name" value="ANK"/>
    <property type="match status" value="15"/>
</dbReference>
<dbReference type="InterPro" id="IPR002110">
    <property type="entry name" value="Ankyrin_rpt"/>
</dbReference>
<feature type="repeat" description="ANK" evidence="4">
    <location>
        <begin position="1112"/>
        <end position="1144"/>
    </location>
</feature>
<dbReference type="Pfam" id="PF00023">
    <property type="entry name" value="Ank"/>
    <property type="match status" value="3"/>
</dbReference>
<comment type="caution">
    <text evidence="8">The sequence shown here is derived from an EMBL/GenBank/DDBJ whole genome shotgun (WGS) entry which is preliminary data.</text>
</comment>
<dbReference type="Pfam" id="PF07859">
    <property type="entry name" value="Abhydrolase_3"/>
    <property type="match status" value="1"/>
</dbReference>
<keyword evidence="2 4" id="KW-0040">ANK repeat</keyword>
<dbReference type="InterPro" id="IPR054464">
    <property type="entry name" value="ULD_fung"/>
</dbReference>
<evidence type="ECO:0000256" key="1">
    <source>
        <dbReference type="ARBA" id="ARBA00022737"/>
    </source>
</evidence>
<evidence type="ECO:0000313" key="9">
    <source>
        <dbReference type="Proteomes" id="UP000566819"/>
    </source>
</evidence>
<dbReference type="Pfam" id="PF22893">
    <property type="entry name" value="ULD_2"/>
    <property type="match status" value="1"/>
</dbReference>
<feature type="compositionally biased region" description="Polar residues" evidence="5">
    <location>
        <begin position="727"/>
        <end position="736"/>
    </location>
</feature>
<dbReference type="InterPro" id="IPR029058">
    <property type="entry name" value="AB_hydrolase_fold"/>
</dbReference>
<dbReference type="Pfam" id="PF12796">
    <property type="entry name" value="Ank_2"/>
    <property type="match status" value="3"/>
</dbReference>
<feature type="repeat" description="ANK" evidence="4">
    <location>
        <begin position="1341"/>
        <end position="1373"/>
    </location>
</feature>
<reference evidence="8 9" key="1">
    <citation type="submission" date="2020-03" db="EMBL/GenBank/DDBJ databases">
        <title>Draft Genome Sequence of Cudoniella acicularis.</title>
        <authorList>
            <person name="Buettner E."/>
            <person name="Kellner H."/>
        </authorList>
    </citation>
    <scope>NUCLEOTIDE SEQUENCE [LARGE SCALE GENOMIC DNA]</scope>
    <source>
        <strain evidence="8 9">DSM 108380</strain>
    </source>
</reference>
<evidence type="ECO:0008006" key="10">
    <source>
        <dbReference type="Google" id="ProtNLM"/>
    </source>
</evidence>
<sequence length="1475" mass="162731">MPLKSDIVIDAAKFDPANNSEQSKKVNQGLIERLNLGPQWHEVGAANYRQMRWDGKTAFPAPTVLPDGLGIKIPSREPGRDIPCRLVYPKTRSTAEERKGCKGVVMHIHGGGWTLGNEKSQDTLLQYYADSGDLAVVSLGYQLAPENPFPKGPEDCMDAGEYLVKNSENEYGGPLKFIGGESAGAHLSLIAIFHILKTYPDFRLTGGLLLHFGCYDLTKLPAQRNMPLAAIIPSSVSSKFLDAFLPDMPLDAKKAPTVSPYYEDLIPLRGKLPNALFTCGTEDPLIDDSVVMGAKWAIKSPVTSSHSAALRLLSAMSITFGSVGDILSVCLLVKDLVLALDESRGSATEYREVIRELWGLDRALLEVDLLARSCESTVELSALFNTARKAADDCRICIDAFSKKIKKYGASLGEGRSRNILKDTARKIQWMTKKDDLDRFRAEVNAHSLSINMLLATASVNILKVNDVKLNARLTESDETSKTQGSLIIEVRDRLEENNRLISAGNTIATKIAEKLRLDWLQQLGSELKSLMERIFVINVATYKAVIAQASGFPSALERTLVQEPFLLEDAIGRISPVHMQFISSWEAFDAVLELRFHKLQGHKKVINKEYVIQEHATRREIRRDLPWEVSFLPGQRVDMSLIFEKQEKGSTNNKSTQTTCPRCHTASTACQDSDIQCTSCNMWYRRITEYQDTEPAPLNIPPLRRNTKAAFGQHGFASVVLFGPQKPQNGATGSATKRKLSETELEDTQDVSFFKRVRVVSKRQRIKYVPGPFARHNAVAGDSILDPKAKQKAEAREARKLFEDTAARLGMNHTNTIGKLNALALCLRNQRRFKEAEDLLRAAFTSSRDILISEDPTTLQLIASNLMTVLVDQDKTVESGEIWNITKTLLRSNLPDDLANELIGKLKLVQVFHTKLEDEPVAGSSRNLWGHQGTESFPALNDSIALMRMPLAQETSIIHQTEPEPHQSKWKKGFHRPPVRTALLQAVANGDPASVHKLISDGANVNISHPSTGDTALHIAIWNSTQEISRILLENGAIIEAENKQGSTALHCSVIGNRTQAAELLLEKGANINATNKEGWSALLYAADRGFEAMAQFLINKGADINASTKSGMRALHYATQKGYESIVQILIGNGANINASYKYGMPALHCATKNGYEKIVRKLIDNKADINSTCENGLRPLHHATKSGHEVILQILIDKGADIDQTDSQGWTALHLGILCGRKGVVDLLIRNGANMQSRTKNGETAFHKAVEYGEEAIVRLLLDKGMNIEQNSERSSMLLHLAVENKYWAIVELLLDKGANVNEVDTDKSTLLHRAASLGGGVQLLLDHGADIHAMNKNGETALYLAVCKGLATTASLLLDAGADIEAKDLSGYTALHRAAFLGKEGMVRLLLERRANIHTTCWRRKTPLHSAVEQERSGREGVVRLLLEKGASIVAVDRAGHTPLSYARIFAMRKGYDSVAKLLLERRSHPY</sequence>
<evidence type="ECO:0000256" key="5">
    <source>
        <dbReference type="SAM" id="MobiDB-lite"/>
    </source>
</evidence>
<evidence type="ECO:0000259" key="7">
    <source>
        <dbReference type="Pfam" id="PF22893"/>
    </source>
</evidence>
<keyword evidence="1" id="KW-0677">Repeat</keyword>
<keyword evidence="9" id="KW-1185">Reference proteome</keyword>
<feature type="repeat" description="ANK" evidence="4">
    <location>
        <begin position="1178"/>
        <end position="1210"/>
    </location>
</feature>
<feature type="region of interest" description="Disordered" evidence="5">
    <location>
        <begin position="724"/>
        <end position="743"/>
    </location>
</feature>
<feature type="repeat" description="ANK" evidence="4">
    <location>
        <begin position="1145"/>
        <end position="1177"/>
    </location>
</feature>
<dbReference type="PRINTS" id="PR01415">
    <property type="entry name" value="ANKYRIN"/>
</dbReference>
<comment type="similarity">
    <text evidence="3">Belongs to the TANC family.</text>
</comment>